<name>A0A7R9Q3W4_9ACAR</name>
<dbReference type="EMBL" id="CAJPIZ010009278">
    <property type="protein sequence ID" value="CAG2111749.1"/>
    <property type="molecule type" value="Genomic_DNA"/>
</dbReference>
<keyword evidence="4" id="KW-0503">Monooxygenase</keyword>
<dbReference type="PANTHER" id="PTHR24300">
    <property type="entry name" value="CYTOCHROME P450 508A4-RELATED"/>
    <property type="match status" value="1"/>
</dbReference>
<dbReference type="AlphaFoldDB" id="A0A7R9Q3W4"/>
<keyword evidence="4" id="KW-0560">Oxidoreductase</keyword>
<dbReference type="Gene3D" id="1.10.630.10">
    <property type="entry name" value="Cytochrome P450"/>
    <property type="match status" value="1"/>
</dbReference>
<dbReference type="GO" id="GO:0020037">
    <property type="term" value="F:heme binding"/>
    <property type="evidence" value="ECO:0007669"/>
    <property type="project" value="InterPro"/>
</dbReference>
<comment type="similarity">
    <text evidence="1">Belongs to the cytochrome P450 family.</text>
</comment>
<protein>
    <recommendedName>
        <fullName evidence="7">Cytochrome P450</fullName>
    </recommendedName>
</protein>
<keyword evidence="6" id="KW-1185">Reference proteome</keyword>
<dbReference type="Proteomes" id="UP000759131">
    <property type="component" value="Unassembled WGS sequence"/>
</dbReference>
<dbReference type="GO" id="GO:0016705">
    <property type="term" value="F:oxidoreductase activity, acting on paired donors, with incorporation or reduction of molecular oxygen"/>
    <property type="evidence" value="ECO:0007669"/>
    <property type="project" value="InterPro"/>
</dbReference>
<keyword evidence="2" id="KW-0479">Metal-binding</keyword>
<reference evidence="5" key="1">
    <citation type="submission" date="2020-11" db="EMBL/GenBank/DDBJ databases">
        <authorList>
            <person name="Tran Van P."/>
        </authorList>
    </citation>
    <scope>NUCLEOTIDE SEQUENCE</scope>
</reference>
<dbReference type="Pfam" id="PF00067">
    <property type="entry name" value="p450"/>
    <property type="match status" value="1"/>
</dbReference>
<accession>A0A7R9Q3W4</accession>
<dbReference type="SUPFAM" id="SSF48264">
    <property type="entry name" value="Cytochrome P450"/>
    <property type="match status" value="1"/>
</dbReference>
<dbReference type="PRINTS" id="PR00463">
    <property type="entry name" value="EP450I"/>
</dbReference>
<evidence type="ECO:0000256" key="2">
    <source>
        <dbReference type="ARBA" id="ARBA00022723"/>
    </source>
</evidence>
<proteinExistence type="inferred from homology"/>
<evidence type="ECO:0008006" key="7">
    <source>
        <dbReference type="Google" id="ProtNLM"/>
    </source>
</evidence>
<dbReference type="EMBL" id="OC863853">
    <property type="protein sequence ID" value="CAD7631319.1"/>
    <property type="molecule type" value="Genomic_DNA"/>
</dbReference>
<dbReference type="InterPro" id="IPR002401">
    <property type="entry name" value="Cyt_P450_E_grp-I"/>
</dbReference>
<dbReference type="GO" id="GO:0004497">
    <property type="term" value="F:monooxygenase activity"/>
    <property type="evidence" value="ECO:0007669"/>
    <property type="project" value="UniProtKB-KW"/>
</dbReference>
<gene>
    <name evidence="5" type="ORF">OSB1V03_LOCUS11728</name>
</gene>
<organism evidence="5">
    <name type="scientific">Medioppia subpectinata</name>
    <dbReference type="NCBI Taxonomy" id="1979941"/>
    <lineage>
        <taxon>Eukaryota</taxon>
        <taxon>Metazoa</taxon>
        <taxon>Ecdysozoa</taxon>
        <taxon>Arthropoda</taxon>
        <taxon>Chelicerata</taxon>
        <taxon>Arachnida</taxon>
        <taxon>Acari</taxon>
        <taxon>Acariformes</taxon>
        <taxon>Sarcoptiformes</taxon>
        <taxon>Oribatida</taxon>
        <taxon>Brachypylina</taxon>
        <taxon>Oppioidea</taxon>
        <taxon>Oppiidae</taxon>
        <taxon>Medioppia</taxon>
    </lineage>
</organism>
<keyword evidence="3" id="KW-0408">Iron</keyword>
<dbReference type="OrthoDB" id="1055148at2759"/>
<dbReference type="GO" id="GO:0005506">
    <property type="term" value="F:iron ion binding"/>
    <property type="evidence" value="ECO:0007669"/>
    <property type="project" value="InterPro"/>
</dbReference>
<evidence type="ECO:0000256" key="1">
    <source>
        <dbReference type="ARBA" id="ARBA00010617"/>
    </source>
</evidence>
<evidence type="ECO:0000313" key="6">
    <source>
        <dbReference type="Proteomes" id="UP000759131"/>
    </source>
</evidence>
<evidence type="ECO:0000256" key="3">
    <source>
        <dbReference type="ARBA" id="ARBA00023004"/>
    </source>
</evidence>
<dbReference type="InterPro" id="IPR050182">
    <property type="entry name" value="Cytochrome_P450_fam2"/>
</dbReference>
<sequence length="115" mass="13354">MNFIGANRRAESERKPGFQYLNRDNIAAVIMDMYLAGPETTYHTLLWLILLMTYYTDWQNVMRQEINDKLGDRAPVVDDKQCLHNVMAFLYETLRYRNPGPVGSPHMALEDTKIG</sequence>
<dbReference type="InterPro" id="IPR036396">
    <property type="entry name" value="Cyt_P450_sf"/>
</dbReference>
<evidence type="ECO:0000256" key="4">
    <source>
        <dbReference type="ARBA" id="ARBA00023033"/>
    </source>
</evidence>
<evidence type="ECO:0000313" key="5">
    <source>
        <dbReference type="EMBL" id="CAD7631319.1"/>
    </source>
</evidence>
<dbReference type="InterPro" id="IPR001128">
    <property type="entry name" value="Cyt_P450"/>
</dbReference>